<feature type="domain" description="Plastocyanin-like" evidence="6">
    <location>
        <begin position="540"/>
        <end position="693"/>
    </location>
</feature>
<accession>A0ABN7SZY8</accession>
<dbReference type="InterPro" id="IPR033138">
    <property type="entry name" value="Cu_oxidase_CS"/>
</dbReference>
<dbReference type="PROSITE" id="PS00079">
    <property type="entry name" value="MULTICOPPER_OXIDASE1"/>
    <property type="match status" value="1"/>
</dbReference>
<organism evidence="8 9">
    <name type="scientific">Oikopleura dioica</name>
    <name type="common">Tunicate</name>
    <dbReference type="NCBI Taxonomy" id="34765"/>
    <lineage>
        <taxon>Eukaryota</taxon>
        <taxon>Metazoa</taxon>
        <taxon>Chordata</taxon>
        <taxon>Tunicata</taxon>
        <taxon>Appendicularia</taxon>
        <taxon>Copelata</taxon>
        <taxon>Oikopleuridae</taxon>
        <taxon>Oikopleura</taxon>
    </lineage>
</organism>
<dbReference type="InterPro" id="IPR045087">
    <property type="entry name" value="Cu-oxidase_fam"/>
</dbReference>
<evidence type="ECO:0000313" key="8">
    <source>
        <dbReference type="EMBL" id="CAG5107221.1"/>
    </source>
</evidence>
<keyword evidence="5" id="KW-0186">Copper</keyword>
<dbReference type="EC" id="1.16.3.1" evidence="2"/>
<evidence type="ECO:0000256" key="4">
    <source>
        <dbReference type="ARBA" id="ARBA00023002"/>
    </source>
</evidence>
<protein>
    <recommendedName>
        <fullName evidence="2">ferroxidase</fullName>
        <ecNumber evidence="2">1.16.3.1</ecNumber>
    </recommendedName>
</protein>
<dbReference type="InterPro" id="IPR011707">
    <property type="entry name" value="Cu-oxidase-like_N"/>
</dbReference>
<evidence type="ECO:0000256" key="5">
    <source>
        <dbReference type="ARBA" id="ARBA00023008"/>
    </source>
</evidence>
<sequence length="750" mass="85925">MRFFFLPLVSAEIICNYDEPCLKACTDTVCDYYWNVEHRYSRTWRTKDYGLKGDYPKGAYRDFPVFWNKTTNSLDLIDSGISSGVDHIYNEDGTIKDPLDDLENLFFIDGQEERRAITINGQLPGPTIIVNKGALVRIHVKSALHEESLTLHWHGLHQVDNYWNDGAAMINQCPIDAFNAFTYVMRADNSGTHWYHSHYGIQRADGLHGAFIILEDGDEEENMSWIPMVITDWYSADSLYLAGTDPYRFGNYNGTRFTGPATRICNTEQKGFMTGVKMSSYCVDSIIANGRGQLRLPISEENPEQKEFFFSVGEEYHVSETTTKVQLKSIHAGFEYPIFIRSADGRPLTLTATDGRRISPEQGDGVFMGVGETWNIEFDFPLSEDRLEIIAEIIFEGLGKKATKVERPYVRIVILRDALVAGSEVKSELVPVYPDAQIPDMFDFESENDAFEKQLLNCPMTHIVDIPCKLVTEFQRDPEFESRFDHPPPSLLATPDRVVDLNMNFATGSSFNGIKFKYPDRPFFENPEDMDFTKCTKKQIENEGGYCTHLVEVEKDELVEFRITSAEHIENMSRRWQWTYHAIHVHGYEFFVTDIGFGVANQTTGYIERNSPVFGCRGGHIKCMHTVFNEQLMSLRRSKFGRQDHIAKNTVVVPAMGYVVLRLRATNPGIWPFHCHQMNHNYEGMAFALYVKDSEENKPFSYLPKNMPRCGDYHPKDTAINEESFEKENDAQQSALSIFFVLFTFLSINL</sequence>
<dbReference type="Proteomes" id="UP001158576">
    <property type="component" value="Chromosome 1"/>
</dbReference>
<dbReference type="Gene3D" id="2.60.40.420">
    <property type="entry name" value="Cupredoxins - blue copper proteins"/>
    <property type="match status" value="3"/>
</dbReference>
<dbReference type="CDD" id="cd13858">
    <property type="entry name" value="CuRO_1_tcLCC2_insect_like"/>
    <property type="match status" value="1"/>
</dbReference>
<keyword evidence="3" id="KW-0479">Metal-binding</keyword>
<evidence type="ECO:0000256" key="2">
    <source>
        <dbReference type="ARBA" id="ARBA00013107"/>
    </source>
</evidence>
<evidence type="ECO:0000259" key="7">
    <source>
        <dbReference type="Pfam" id="PF07732"/>
    </source>
</evidence>
<dbReference type="InterPro" id="IPR008972">
    <property type="entry name" value="Cupredoxin"/>
</dbReference>
<dbReference type="EMBL" id="OU015566">
    <property type="protein sequence ID" value="CAG5107221.1"/>
    <property type="molecule type" value="Genomic_DNA"/>
</dbReference>
<evidence type="ECO:0000259" key="6">
    <source>
        <dbReference type="Pfam" id="PF07731"/>
    </source>
</evidence>
<evidence type="ECO:0000256" key="1">
    <source>
        <dbReference type="ARBA" id="ARBA00010609"/>
    </source>
</evidence>
<gene>
    <name evidence="8" type="ORF">OKIOD_LOCUS11977</name>
</gene>
<comment type="similarity">
    <text evidence="1">Belongs to the multicopper oxidase family.</text>
</comment>
<reference evidence="8 9" key="1">
    <citation type="submission" date="2021-04" db="EMBL/GenBank/DDBJ databases">
        <authorList>
            <person name="Bliznina A."/>
        </authorList>
    </citation>
    <scope>NUCLEOTIDE SEQUENCE [LARGE SCALE GENOMIC DNA]</scope>
</reference>
<proteinExistence type="inferred from homology"/>
<dbReference type="PANTHER" id="PTHR11709">
    <property type="entry name" value="MULTI-COPPER OXIDASE"/>
    <property type="match status" value="1"/>
</dbReference>
<evidence type="ECO:0000313" key="9">
    <source>
        <dbReference type="Proteomes" id="UP001158576"/>
    </source>
</evidence>
<dbReference type="InterPro" id="IPR011706">
    <property type="entry name" value="Cu-oxidase_C"/>
</dbReference>
<dbReference type="Pfam" id="PF07732">
    <property type="entry name" value="Cu-oxidase_3"/>
    <property type="match status" value="1"/>
</dbReference>
<evidence type="ECO:0000256" key="3">
    <source>
        <dbReference type="ARBA" id="ARBA00022723"/>
    </source>
</evidence>
<dbReference type="PANTHER" id="PTHR11709:SF394">
    <property type="entry name" value="FI03373P-RELATED"/>
    <property type="match status" value="1"/>
</dbReference>
<name>A0ABN7SZY8_OIKDI</name>
<keyword evidence="9" id="KW-1185">Reference proteome</keyword>
<dbReference type="InterPro" id="IPR002355">
    <property type="entry name" value="Cu_oxidase_Cu_BS"/>
</dbReference>
<dbReference type="Pfam" id="PF07731">
    <property type="entry name" value="Cu-oxidase_2"/>
    <property type="match status" value="1"/>
</dbReference>
<feature type="domain" description="Plastocyanin-like" evidence="7">
    <location>
        <begin position="108"/>
        <end position="215"/>
    </location>
</feature>
<dbReference type="SUPFAM" id="SSF49503">
    <property type="entry name" value="Cupredoxins"/>
    <property type="match status" value="3"/>
</dbReference>
<dbReference type="PROSITE" id="PS00080">
    <property type="entry name" value="MULTICOPPER_OXIDASE2"/>
    <property type="match status" value="1"/>
</dbReference>
<keyword evidence="4" id="KW-0560">Oxidoreductase</keyword>